<dbReference type="Proteomes" id="UP001449657">
    <property type="component" value="Chromosome"/>
</dbReference>
<dbReference type="EMBL" id="CP150096">
    <property type="protein sequence ID" value="WZN48362.1"/>
    <property type="molecule type" value="Genomic_DNA"/>
</dbReference>
<reference evidence="2 3" key="1">
    <citation type="submission" date="2024-03" db="EMBL/GenBank/DDBJ databases">
        <title>Chitinophaga caseinilytica sp. nov., a casein hydrolysing bacterium isolated from forest soil.</title>
        <authorList>
            <person name="Lee D.S."/>
            <person name="Han D.M."/>
            <person name="Baek J.H."/>
            <person name="Choi D.G."/>
            <person name="Jeon J.H."/>
            <person name="Jeon C.O."/>
        </authorList>
    </citation>
    <scope>NUCLEOTIDE SEQUENCE [LARGE SCALE GENOMIC DNA]</scope>
    <source>
        <strain evidence="2 3">KACC 19118</strain>
    </source>
</reference>
<feature type="domain" description="Glycoamylase-like" evidence="1">
    <location>
        <begin position="200"/>
        <end position="415"/>
    </location>
</feature>
<name>A0ABZ2Z868_9BACT</name>
<dbReference type="RefSeq" id="WP_341842956.1">
    <property type="nucleotide sequence ID" value="NZ_CP149792.1"/>
</dbReference>
<dbReference type="InterPro" id="IPR019282">
    <property type="entry name" value="Glycoamylase-like_cons_dom"/>
</dbReference>
<evidence type="ECO:0000313" key="2">
    <source>
        <dbReference type="EMBL" id="WZN48362.1"/>
    </source>
</evidence>
<proteinExistence type="predicted"/>
<organism evidence="2 3">
    <name type="scientific">Chitinophaga caseinilytica</name>
    <dbReference type="NCBI Taxonomy" id="2267521"/>
    <lineage>
        <taxon>Bacteria</taxon>
        <taxon>Pseudomonadati</taxon>
        <taxon>Bacteroidota</taxon>
        <taxon>Chitinophagia</taxon>
        <taxon>Chitinophagales</taxon>
        <taxon>Chitinophagaceae</taxon>
        <taxon>Chitinophaga</taxon>
    </lineage>
</organism>
<accession>A0ABZ2Z868</accession>
<evidence type="ECO:0000313" key="3">
    <source>
        <dbReference type="Proteomes" id="UP001449657"/>
    </source>
</evidence>
<sequence>MCFDSFCGDVRAPGDERAAKEKIPRQQLGDTALVTLVQQRTFNYFWKFAHPVSGLAPERTTTPDTVTIGGSGFGVMAILVGIERKFITRDEGLDRMLKIVNFLLKADHYHGIWPHWMHGATGKTVPFSRRDDGGDLVESAFMWQGLLCVRQYFDRDVPKERELRDKIGWMWSEAEWSWYTQGGQDVLYWHWSPNQGWAMNHAVRGYNECLIAYVLAASSPTYPVSPRVYHQGWAVNNYFLNGRQYYGITLPLGFPYGGPLFFAHYSFLGLDPRGLKDQYADYWEQNKAHTLINRQYCIDNPKQFKGYGPDCWGLTASDNHEFYNAHSPTNDLGVITPTAALSSFPYTPEYSMQAMRYFYDKLGDRLWGEYGFYDAFNETVNWFDYQYLAIDQGPIVVMIENYRSGLLWRLFMSCPEVKTGLRRLGFSSPSL</sequence>
<gene>
    <name evidence="2" type="ORF">WJU22_09260</name>
</gene>
<evidence type="ECO:0000259" key="1">
    <source>
        <dbReference type="Pfam" id="PF10091"/>
    </source>
</evidence>
<dbReference type="Gene3D" id="1.50.10.140">
    <property type="match status" value="1"/>
</dbReference>
<dbReference type="PIRSF" id="PIRSF028431">
    <property type="entry name" value="UCP028431"/>
    <property type="match status" value="1"/>
</dbReference>
<protein>
    <submittedName>
        <fullName evidence="2">Glucoamylase family protein</fullName>
    </submittedName>
</protein>
<dbReference type="InterPro" id="IPR016883">
    <property type="entry name" value="UCP028431"/>
</dbReference>
<keyword evidence="3" id="KW-1185">Reference proteome</keyword>
<dbReference type="Pfam" id="PF10091">
    <property type="entry name" value="Glycoamylase"/>
    <property type="match status" value="1"/>
</dbReference>